<dbReference type="InterPro" id="IPR055803">
    <property type="entry name" value="DUF7379"/>
</dbReference>
<accession>A0ABX0FKE8</accession>
<evidence type="ECO:0000313" key="2">
    <source>
        <dbReference type="EMBL" id="NGZ85047.1"/>
    </source>
</evidence>
<name>A0ABX0FKE8_9BURK</name>
<gene>
    <name evidence="2" type="ORF">GW587_12380</name>
</gene>
<dbReference type="Proteomes" id="UP000666369">
    <property type="component" value="Unassembled WGS sequence"/>
</dbReference>
<protein>
    <recommendedName>
        <fullName evidence="1">DUF7379 domain-containing protein</fullName>
    </recommendedName>
</protein>
<evidence type="ECO:0000313" key="3">
    <source>
        <dbReference type="Proteomes" id="UP000666369"/>
    </source>
</evidence>
<comment type="caution">
    <text evidence="2">The sequence shown here is derived from an EMBL/GenBank/DDBJ whole genome shotgun (WGS) entry which is preliminary data.</text>
</comment>
<reference evidence="3" key="1">
    <citation type="submission" date="2023-07" db="EMBL/GenBank/DDBJ databases">
        <title>Duganella aceri sp. nov., isolated from tree sap.</title>
        <authorList>
            <person name="Kim I.S."/>
        </authorList>
    </citation>
    <scope>NUCLEOTIDE SEQUENCE [LARGE SCALE GENOMIC DNA]</scope>
    <source>
        <strain evidence="3">SAP-35</strain>
    </source>
</reference>
<dbReference type="InterPro" id="IPR029058">
    <property type="entry name" value="AB_hydrolase_fold"/>
</dbReference>
<proteinExistence type="predicted"/>
<feature type="domain" description="DUF7379" evidence="1">
    <location>
        <begin position="130"/>
        <end position="308"/>
    </location>
</feature>
<sequence length="402" mass="43108">MTPIKQLELQRALADAGGEVIVPPPAHGVAPSLAPAADADLMIVQRRDSGCIQFGFPSPGRTLVPEAWRGAQWIVRAALRARERMTQAAIEAVEAHSKPEGLVSLRHGPGAPQAPVPAAELAAARGRRVLLLVHGVFSSIEGAFADLAGDAGLHELLRRYDGRVFGYNHWTIAKTPQQNALDLLAHIPADAGWELDILCHSRGGLVVRSLLADTSDDAMLAAIARQRRGRITLVDKVMFVAAANQGSPLAEPEQLRHFLNVAAMLASFSGGMALDVVIGLARMVVSLGFDRPSVQALASGSALVAALNRSGTLLDGAHTAYARANFDFGESPLERTGALINRALMASTDNDVVVPYATALLPDARDNHVLSFGTPQHKQHEVWHTEFFKQEALQRFLLRHLA</sequence>
<organism evidence="2 3">
    <name type="scientific">Duganella aceris</name>
    <dbReference type="NCBI Taxonomy" id="2703883"/>
    <lineage>
        <taxon>Bacteria</taxon>
        <taxon>Pseudomonadati</taxon>
        <taxon>Pseudomonadota</taxon>
        <taxon>Betaproteobacteria</taxon>
        <taxon>Burkholderiales</taxon>
        <taxon>Oxalobacteraceae</taxon>
        <taxon>Telluria group</taxon>
        <taxon>Duganella</taxon>
    </lineage>
</organism>
<dbReference type="Pfam" id="PF24096">
    <property type="entry name" value="DUF7379"/>
    <property type="match status" value="1"/>
</dbReference>
<dbReference type="EMBL" id="JAADJT010000005">
    <property type="protein sequence ID" value="NGZ85047.1"/>
    <property type="molecule type" value="Genomic_DNA"/>
</dbReference>
<dbReference type="SUPFAM" id="SSF53474">
    <property type="entry name" value="alpha/beta-Hydrolases"/>
    <property type="match status" value="1"/>
</dbReference>
<dbReference type="Gene3D" id="3.40.50.1820">
    <property type="entry name" value="alpha/beta hydrolase"/>
    <property type="match status" value="1"/>
</dbReference>
<keyword evidence="3" id="KW-1185">Reference proteome</keyword>
<evidence type="ECO:0000259" key="1">
    <source>
        <dbReference type="Pfam" id="PF24096"/>
    </source>
</evidence>